<keyword evidence="1" id="KW-1133">Transmembrane helix</keyword>
<dbReference type="AlphaFoldDB" id="A0A974HWV5"/>
<evidence type="ECO:0000313" key="2">
    <source>
        <dbReference type="EMBL" id="OCT93304.1"/>
    </source>
</evidence>
<dbReference type="EMBL" id="CM004469">
    <property type="protein sequence ID" value="OCT93304.1"/>
    <property type="molecule type" value="Genomic_DNA"/>
</dbReference>
<sequence>MSCRIIFPIGLNYGMYTISRVLWGVFFFCAFSLVMCGGRAFPPTCTRLPFIDLPMMSQNRRSERCTTRKLAFGRSRVGETTEELNLQPPTTRKGGCEIGPNPQVSDQPTHHYFSQWEQLFGLCMASS</sequence>
<dbReference type="Proteomes" id="UP000694892">
    <property type="component" value="Chromosome 2S"/>
</dbReference>
<protein>
    <submittedName>
        <fullName evidence="2">Uncharacterized protein</fullName>
    </submittedName>
</protein>
<organism evidence="2 3">
    <name type="scientific">Xenopus laevis</name>
    <name type="common">African clawed frog</name>
    <dbReference type="NCBI Taxonomy" id="8355"/>
    <lineage>
        <taxon>Eukaryota</taxon>
        <taxon>Metazoa</taxon>
        <taxon>Chordata</taxon>
        <taxon>Craniata</taxon>
        <taxon>Vertebrata</taxon>
        <taxon>Euteleostomi</taxon>
        <taxon>Amphibia</taxon>
        <taxon>Batrachia</taxon>
        <taxon>Anura</taxon>
        <taxon>Pipoidea</taxon>
        <taxon>Pipidae</taxon>
        <taxon>Xenopodinae</taxon>
        <taxon>Xenopus</taxon>
        <taxon>Xenopus</taxon>
    </lineage>
</organism>
<name>A0A974HWV5_XENLA</name>
<keyword evidence="1" id="KW-0812">Transmembrane</keyword>
<accession>A0A974HWV5</accession>
<evidence type="ECO:0000256" key="1">
    <source>
        <dbReference type="SAM" id="Phobius"/>
    </source>
</evidence>
<feature type="transmembrane region" description="Helical" evidence="1">
    <location>
        <begin position="21"/>
        <end position="41"/>
    </location>
</feature>
<proteinExistence type="predicted"/>
<reference evidence="3" key="1">
    <citation type="journal article" date="2016" name="Nature">
        <title>Genome evolution in the allotetraploid frog Xenopus laevis.</title>
        <authorList>
            <person name="Session A.M."/>
            <person name="Uno Y."/>
            <person name="Kwon T."/>
            <person name="Chapman J.A."/>
            <person name="Toyoda A."/>
            <person name="Takahashi S."/>
            <person name="Fukui A."/>
            <person name="Hikosaka A."/>
            <person name="Suzuki A."/>
            <person name="Kondo M."/>
            <person name="van Heeringen S.J."/>
            <person name="Quigley I."/>
            <person name="Heinz S."/>
            <person name="Ogino H."/>
            <person name="Ochi H."/>
            <person name="Hellsten U."/>
            <person name="Lyons J.B."/>
            <person name="Simakov O."/>
            <person name="Putnam N."/>
            <person name="Stites J."/>
            <person name="Kuroki Y."/>
            <person name="Tanaka T."/>
            <person name="Michiue T."/>
            <person name="Watanabe M."/>
            <person name="Bogdanovic O."/>
            <person name="Lister R."/>
            <person name="Georgiou G."/>
            <person name="Paranjpe S.S."/>
            <person name="van Kruijsbergen I."/>
            <person name="Shu S."/>
            <person name="Carlson J."/>
            <person name="Kinoshita T."/>
            <person name="Ohta Y."/>
            <person name="Mawaribuchi S."/>
            <person name="Jenkins J."/>
            <person name="Grimwood J."/>
            <person name="Schmutz J."/>
            <person name="Mitros T."/>
            <person name="Mozaffari S.V."/>
            <person name="Suzuki Y."/>
            <person name="Haramoto Y."/>
            <person name="Yamamoto T.S."/>
            <person name="Takagi C."/>
            <person name="Heald R."/>
            <person name="Miller K."/>
            <person name="Haudenschild C."/>
            <person name="Kitzman J."/>
            <person name="Nakayama T."/>
            <person name="Izutsu Y."/>
            <person name="Robert J."/>
            <person name="Fortriede J."/>
            <person name="Burns K."/>
            <person name="Lotay V."/>
            <person name="Karimi K."/>
            <person name="Yasuoka Y."/>
            <person name="Dichmann D.S."/>
            <person name="Flajnik M.F."/>
            <person name="Houston D.W."/>
            <person name="Shendure J."/>
            <person name="DuPasquier L."/>
            <person name="Vize P.D."/>
            <person name="Zorn A.M."/>
            <person name="Ito M."/>
            <person name="Marcotte E.M."/>
            <person name="Wallingford J.B."/>
            <person name="Ito Y."/>
            <person name="Asashima M."/>
            <person name="Ueno N."/>
            <person name="Matsuda Y."/>
            <person name="Veenstra G.J."/>
            <person name="Fujiyama A."/>
            <person name="Harland R.M."/>
            <person name="Taira M."/>
            <person name="Rokhsar D.S."/>
        </authorList>
    </citation>
    <scope>NUCLEOTIDE SEQUENCE [LARGE SCALE GENOMIC DNA]</scope>
    <source>
        <strain evidence="3">J</strain>
    </source>
</reference>
<keyword evidence="1" id="KW-0472">Membrane</keyword>
<evidence type="ECO:0000313" key="3">
    <source>
        <dbReference type="Proteomes" id="UP000694892"/>
    </source>
</evidence>
<gene>
    <name evidence="2" type="ORF">XELAEV_18016370mg</name>
</gene>